<dbReference type="InterPro" id="IPR045851">
    <property type="entry name" value="AMP-bd_C_sf"/>
</dbReference>
<dbReference type="GO" id="GO:0044550">
    <property type="term" value="P:secondary metabolite biosynthetic process"/>
    <property type="evidence" value="ECO:0007669"/>
    <property type="project" value="TreeGrafter"/>
</dbReference>
<protein>
    <submittedName>
        <fullName evidence="5">Non-ribosomal peptide synthetase</fullName>
    </submittedName>
</protein>
<dbReference type="SUPFAM" id="SSF56801">
    <property type="entry name" value="Acetyl-CoA synthetase-like"/>
    <property type="match status" value="1"/>
</dbReference>
<sequence>MHAADHALHARFLRGLACAPDRPAVRFGGRTLTYAQAHRTALTWAGSLLRATPEPPAAVGVLADKGIPAYLGILTALYAGAAVVPLRPDFPAARTAEMMRAAGVTAVIADGRGRRLLPELLADRRDTAVLAADEEGAPADESPADGSAPGRRVAIDEGYALTAPRDVVPDDTAYVLFTSGSTGRPKGVPLSHGNIAHYFEVLDARYDFTADDVFTQTFDLNFDCSLFDLFCAWGAGASVIQIPPQAYRDLPSHLAEQGVTVWFSTPSSIALVRRLGGLAPGSLPTLRWSFFAGEALKCADTEDWQRAAPASFVENLYGPTELTVTVTAHRWSPEVSPVVGANGVVPIGPLHKGLDHVLIDAGGLPHPDTGELCVTGPQMAGRYLDPADDHGRFLDHDGRRWYRTGDRVRLAPGGELVYLGRMDAQVQIQGWRVELAEVDHALQGCEGVGEAVTVGAATDAGTELVVFYTAPAPVPPVRFAAVLRATLPDGVVPRHYRHVAELPLNSNRKIDRRALTARAEELLG</sequence>
<dbReference type="PDB" id="8K4R">
    <property type="method" value="X-ray"/>
    <property type="resolution" value="2.30 A"/>
    <property type="chains" value="A/C=1-524"/>
</dbReference>
<evidence type="ECO:0000259" key="4">
    <source>
        <dbReference type="Pfam" id="PF00501"/>
    </source>
</evidence>
<accession>Q76KY3</accession>
<dbReference type="Pfam" id="PF00501">
    <property type="entry name" value="AMP-binding"/>
    <property type="match status" value="1"/>
</dbReference>
<dbReference type="InterPro" id="IPR000873">
    <property type="entry name" value="AMP-dep_synth/lig_dom"/>
</dbReference>
<dbReference type="EMBL" id="AB086653">
    <property type="protein sequence ID" value="BAD08370.1"/>
    <property type="molecule type" value="Genomic_DNA"/>
</dbReference>
<dbReference type="GO" id="GO:0043041">
    <property type="term" value="P:amino acid activation for nonribosomal peptide biosynthetic process"/>
    <property type="evidence" value="ECO:0007669"/>
    <property type="project" value="TreeGrafter"/>
</dbReference>
<dbReference type="GO" id="GO:0005737">
    <property type="term" value="C:cytoplasm"/>
    <property type="evidence" value="ECO:0007669"/>
    <property type="project" value="TreeGrafter"/>
</dbReference>
<keyword evidence="2" id="KW-0547">Nucleotide-binding</keyword>
<dbReference type="PROSITE" id="PS00455">
    <property type="entry name" value="AMP_BINDING"/>
    <property type="match status" value="1"/>
</dbReference>
<dbReference type="AlphaFoldDB" id="Q76KY3"/>
<dbReference type="InterPro" id="IPR020845">
    <property type="entry name" value="AMP-binding_CS"/>
</dbReference>
<gene>
    <name evidence="5" type="primary">vinM</name>
</gene>
<dbReference type="PANTHER" id="PTHR45527">
    <property type="entry name" value="NONRIBOSOMAL PEPTIDE SYNTHETASE"/>
    <property type="match status" value="1"/>
</dbReference>
<name>Q76KY3_STRHA</name>
<keyword evidence="6" id="KW-0002">3D-structure</keyword>
<dbReference type="PANTHER" id="PTHR45527:SF1">
    <property type="entry name" value="FATTY ACID SYNTHASE"/>
    <property type="match status" value="1"/>
</dbReference>
<evidence type="ECO:0000256" key="2">
    <source>
        <dbReference type="ARBA" id="ARBA00022741"/>
    </source>
</evidence>
<dbReference type="GO" id="GO:0005524">
    <property type="term" value="F:ATP binding"/>
    <property type="evidence" value="ECO:0007669"/>
    <property type="project" value="UniProtKB-KW"/>
</dbReference>
<dbReference type="GO" id="GO:0031177">
    <property type="term" value="F:phosphopantetheine binding"/>
    <property type="evidence" value="ECO:0007669"/>
    <property type="project" value="TreeGrafter"/>
</dbReference>
<dbReference type="Gene3D" id="3.40.50.12780">
    <property type="entry name" value="N-terminal domain of ligase-like"/>
    <property type="match status" value="1"/>
</dbReference>
<reference evidence="6" key="2">
    <citation type="journal article" date="2023" name="ACS Chem. Biol.">
        <title>Structural Basis of Amide-Forming Adenylation Enzyme VinM in Vicenistatin Biosynthesis.</title>
        <authorList>
            <person name="Miyanaga A."/>
            <person name="Nagata K."/>
            <person name="Nakajima J."/>
            <person name="Chisuga T."/>
            <person name="Kudo F."/>
            <person name="Eguchi T."/>
        </authorList>
    </citation>
    <scope>X-RAY CRYSTALLOGRAPHY (2.30 ANGSTROMS)</scope>
</reference>
<dbReference type="Gene3D" id="3.30.300.30">
    <property type="match status" value="1"/>
</dbReference>
<evidence type="ECO:0007829" key="6">
    <source>
        <dbReference type="PDB" id="8K4R"/>
    </source>
</evidence>
<evidence type="ECO:0000256" key="3">
    <source>
        <dbReference type="ARBA" id="ARBA00022840"/>
    </source>
</evidence>
<organism evidence="5">
    <name type="scientific">Streptomyces halstedii</name>
    <dbReference type="NCBI Taxonomy" id="1944"/>
    <lineage>
        <taxon>Bacteria</taxon>
        <taxon>Bacillati</taxon>
        <taxon>Actinomycetota</taxon>
        <taxon>Actinomycetes</taxon>
        <taxon>Kitasatosporales</taxon>
        <taxon>Streptomycetaceae</taxon>
        <taxon>Streptomyces</taxon>
    </lineage>
</organism>
<dbReference type="InterPro" id="IPR044507">
    <property type="entry name" value="DltA-like"/>
</dbReference>
<feature type="domain" description="AMP-dependent synthetase/ligase" evidence="4">
    <location>
        <begin position="18"/>
        <end position="384"/>
    </location>
</feature>
<dbReference type="GO" id="GO:0016874">
    <property type="term" value="F:ligase activity"/>
    <property type="evidence" value="ECO:0007669"/>
    <property type="project" value="UniProtKB-KW"/>
</dbReference>
<keyword evidence="3" id="KW-0067">ATP-binding</keyword>
<dbReference type="InterPro" id="IPR042099">
    <property type="entry name" value="ANL_N_sf"/>
</dbReference>
<proteinExistence type="evidence at protein level"/>
<reference evidence="5" key="1">
    <citation type="journal article" date="2004" name="Chem. Biol.">
        <title>Cloning, sequencing, and functional analysis of the biosynthetic gene cluster of macrolactam antibiotic vicenistatin in Streptomyces halstedii.</title>
        <authorList>
            <person name="Ogasawara Y."/>
            <person name="Katayama K."/>
            <person name="Minami A."/>
            <person name="Otsuka M."/>
            <person name="Eguchi T."/>
            <person name="Kakinuma K."/>
        </authorList>
    </citation>
    <scope>NUCLEOTIDE SEQUENCE</scope>
</reference>
<dbReference type="SMR" id="Q76KY3"/>
<dbReference type="CDD" id="cd05945">
    <property type="entry name" value="DltA"/>
    <property type="match status" value="1"/>
</dbReference>
<keyword evidence="1" id="KW-0436">Ligase</keyword>
<evidence type="ECO:0000313" key="5">
    <source>
        <dbReference type="EMBL" id="BAD08370.1"/>
    </source>
</evidence>
<evidence type="ECO:0000256" key="1">
    <source>
        <dbReference type="ARBA" id="ARBA00022598"/>
    </source>
</evidence>